<dbReference type="InterPro" id="IPR001173">
    <property type="entry name" value="Glyco_trans_2-like"/>
</dbReference>
<accession>A0A6C0JBT9</accession>
<dbReference type="CDD" id="cd00761">
    <property type="entry name" value="Glyco_tranf_GTA_type"/>
    <property type="match status" value="1"/>
</dbReference>
<keyword evidence="1" id="KW-0175">Coiled coil</keyword>
<dbReference type="InterPro" id="IPR029044">
    <property type="entry name" value="Nucleotide-diphossugar_trans"/>
</dbReference>
<dbReference type="Pfam" id="PF00535">
    <property type="entry name" value="Glycos_transf_2"/>
    <property type="match status" value="1"/>
</dbReference>
<dbReference type="EMBL" id="MN740369">
    <property type="protein sequence ID" value="QHU03099.1"/>
    <property type="molecule type" value="Genomic_DNA"/>
</dbReference>
<dbReference type="SUPFAM" id="SSF53448">
    <property type="entry name" value="Nucleotide-diphospho-sugar transferases"/>
    <property type="match status" value="1"/>
</dbReference>
<sequence length="397" mass="47009">MGKKKQRKKNKDRSSKKVSIEKEEQDTKNIEAFMKNAKKDMPFVSVCTTTYNMRPLFKILIKCFESQTYPKENIEWIILDQGSDNIKDLLEGISNVRYYQSNKKLPIGQARNYVNQHAVGDIIVYMDEDVFYPPERVQHSVEKLTENESVLCAGCSETNIYYSHLKRIVQFGPYLINHGAASSFAFKKKLLDETSFQNKCIYGEEKHFLKNYTIPFVQLDTLKTFLVFCHNNANYNRTKHLENIKHEYVKISDKTIKSFVKDKQLQTFYDKQLQEVFNEYNKKIEFDEKIFKQISKIQNEIRNDLYKLSKYEINNKQIIVENQESRLSITTTKKLTQLYEKQKEVVNKFIKKIKEKDNLIEILQQKLEEKKEIESIKININEIDVEAEISKQINSFN</sequence>
<evidence type="ECO:0000256" key="1">
    <source>
        <dbReference type="SAM" id="Coils"/>
    </source>
</evidence>
<evidence type="ECO:0000313" key="4">
    <source>
        <dbReference type="EMBL" id="QHU03099.1"/>
    </source>
</evidence>
<dbReference type="Gene3D" id="3.90.550.10">
    <property type="entry name" value="Spore Coat Polysaccharide Biosynthesis Protein SpsA, Chain A"/>
    <property type="match status" value="1"/>
</dbReference>
<dbReference type="PANTHER" id="PTHR22916">
    <property type="entry name" value="GLYCOSYLTRANSFERASE"/>
    <property type="match status" value="1"/>
</dbReference>
<dbReference type="AlphaFoldDB" id="A0A6C0JBT9"/>
<feature type="domain" description="Glycosyltransferase 2-like" evidence="3">
    <location>
        <begin position="45"/>
        <end position="155"/>
    </location>
</feature>
<evidence type="ECO:0000259" key="3">
    <source>
        <dbReference type="Pfam" id="PF00535"/>
    </source>
</evidence>
<feature type="region of interest" description="Disordered" evidence="2">
    <location>
        <begin position="1"/>
        <end position="24"/>
    </location>
</feature>
<feature type="coiled-coil region" evidence="1">
    <location>
        <begin position="346"/>
        <end position="376"/>
    </location>
</feature>
<feature type="compositionally biased region" description="Basic residues" evidence="2">
    <location>
        <begin position="1"/>
        <end position="11"/>
    </location>
</feature>
<name>A0A6C0JBT9_9ZZZZ</name>
<reference evidence="4" key="1">
    <citation type="journal article" date="2020" name="Nature">
        <title>Giant virus diversity and host interactions through global metagenomics.</title>
        <authorList>
            <person name="Schulz F."/>
            <person name="Roux S."/>
            <person name="Paez-Espino D."/>
            <person name="Jungbluth S."/>
            <person name="Walsh D.A."/>
            <person name="Denef V.J."/>
            <person name="McMahon K.D."/>
            <person name="Konstantinidis K.T."/>
            <person name="Eloe-Fadrosh E.A."/>
            <person name="Kyrpides N.C."/>
            <person name="Woyke T."/>
        </authorList>
    </citation>
    <scope>NUCLEOTIDE SEQUENCE</scope>
    <source>
        <strain evidence="4">GVMAG-M-3300025890-48</strain>
    </source>
</reference>
<proteinExistence type="predicted"/>
<protein>
    <recommendedName>
        <fullName evidence="3">Glycosyltransferase 2-like domain-containing protein</fullName>
    </recommendedName>
</protein>
<organism evidence="4">
    <name type="scientific">viral metagenome</name>
    <dbReference type="NCBI Taxonomy" id="1070528"/>
    <lineage>
        <taxon>unclassified sequences</taxon>
        <taxon>metagenomes</taxon>
        <taxon>organismal metagenomes</taxon>
    </lineage>
</organism>
<evidence type="ECO:0000256" key="2">
    <source>
        <dbReference type="SAM" id="MobiDB-lite"/>
    </source>
</evidence>
<feature type="compositionally biased region" description="Basic and acidic residues" evidence="2">
    <location>
        <begin position="12"/>
        <end position="24"/>
    </location>
</feature>